<protein>
    <submittedName>
        <fullName evidence="1">Uncharacterized protein</fullName>
    </submittedName>
</protein>
<reference evidence="1" key="1">
    <citation type="submission" date="2011-04" db="EMBL/GenBank/DDBJ databases">
        <title>Evolution of plant cell wall degrading machinery underlies the functional diversity of forest fungi.</title>
        <authorList>
            <consortium name="US DOE Joint Genome Institute (JGI-PGF)"/>
            <person name="Eastwood D.C."/>
            <person name="Floudas D."/>
            <person name="Binder M."/>
            <person name="Majcherczyk A."/>
            <person name="Schneider P."/>
            <person name="Aerts A."/>
            <person name="Asiegbu F.O."/>
            <person name="Baker S.E."/>
            <person name="Barry K."/>
            <person name="Bendiksby M."/>
            <person name="Blumentritt M."/>
            <person name="Coutinho P.M."/>
            <person name="Cullen D."/>
            <person name="Cullen D."/>
            <person name="Gathman A."/>
            <person name="Goodell B."/>
            <person name="Henrissat B."/>
            <person name="Ihrmark K."/>
            <person name="Kauserud H."/>
            <person name="Kohler A."/>
            <person name="LaButti K."/>
            <person name="Lapidus A."/>
            <person name="Lavin J.L."/>
            <person name="Lee Y.-H."/>
            <person name="Lindquist E."/>
            <person name="Lilly W."/>
            <person name="Lucas S."/>
            <person name="Morin E."/>
            <person name="Murat C."/>
            <person name="Oguiza J.A."/>
            <person name="Park J."/>
            <person name="Pisabarro A.G."/>
            <person name="Riley R."/>
            <person name="Rosling A."/>
            <person name="Salamov A."/>
            <person name="Schmidt O."/>
            <person name="Schmutz J."/>
            <person name="Skrede I."/>
            <person name="Stenlid J."/>
            <person name="Wiebenga A."/>
            <person name="Xie X."/>
            <person name="Kues U."/>
            <person name="Hibbett D.S."/>
            <person name="Hoffmeister D."/>
            <person name="Hogberg N."/>
            <person name="Martin F."/>
            <person name="Grigoriev I.V."/>
            <person name="Watkinson S.C."/>
        </authorList>
    </citation>
    <scope>NUCLEOTIDE SEQUENCE</scope>
    <source>
        <strain evidence="1">S7.9</strain>
    </source>
</reference>
<dbReference type="RefSeq" id="XP_007320990.1">
    <property type="nucleotide sequence ID" value="XM_007320928.1"/>
</dbReference>
<evidence type="ECO:0000313" key="1">
    <source>
        <dbReference type="EMBL" id="EGO22452.1"/>
    </source>
</evidence>
<dbReference type="AlphaFoldDB" id="F8P2R7"/>
<dbReference type="HOGENOM" id="CLU_2644854_0_0_1"/>
<feature type="non-terminal residue" evidence="1">
    <location>
        <position position="1"/>
    </location>
</feature>
<dbReference type="GeneID" id="18811729"/>
<gene>
    <name evidence="1" type="ORF">SERLADRAFT_395686</name>
</gene>
<dbReference type="EMBL" id="GL945437">
    <property type="protein sequence ID" value="EGO22452.1"/>
    <property type="molecule type" value="Genomic_DNA"/>
</dbReference>
<organism>
    <name type="scientific">Serpula lacrymans var. lacrymans (strain S7.9)</name>
    <name type="common">Dry rot fungus</name>
    <dbReference type="NCBI Taxonomy" id="578457"/>
    <lineage>
        <taxon>Eukaryota</taxon>
        <taxon>Fungi</taxon>
        <taxon>Dikarya</taxon>
        <taxon>Basidiomycota</taxon>
        <taxon>Agaricomycotina</taxon>
        <taxon>Agaricomycetes</taxon>
        <taxon>Agaricomycetidae</taxon>
        <taxon>Boletales</taxon>
        <taxon>Coniophorineae</taxon>
        <taxon>Serpulaceae</taxon>
        <taxon>Serpula</taxon>
    </lineage>
</organism>
<dbReference type="KEGG" id="sla:SERLADRAFT_395686"/>
<sequence length="77" mass="8979">ERDSRIVYVSSTLRNRSTKMLNKPNCVVEEGNDVIGGRFRNLLNPPKPFFDRRENIKNTINSTLQTFHFNQVKQVAE</sequence>
<accession>F8P2R7</accession>
<dbReference type="Proteomes" id="UP000008064">
    <property type="component" value="Unassembled WGS sequence"/>
</dbReference>
<name>F8P2R7_SERL9</name>
<proteinExistence type="predicted"/>